<dbReference type="CDD" id="cd12087">
    <property type="entry name" value="TM_EGFR-like"/>
    <property type="match status" value="1"/>
</dbReference>
<keyword evidence="2" id="KW-1133">Transmembrane helix</keyword>
<keyword evidence="4" id="KW-1185">Reference proteome</keyword>
<dbReference type="EMBL" id="OZ037949">
    <property type="protein sequence ID" value="CAL1711909.1"/>
    <property type="molecule type" value="Genomic_DNA"/>
</dbReference>
<evidence type="ECO:0000256" key="1">
    <source>
        <dbReference type="SAM" id="MobiDB-lite"/>
    </source>
</evidence>
<accession>A0ABP1DZ79</accession>
<feature type="transmembrane region" description="Helical" evidence="2">
    <location>
        <begin position="20"/>
        <end position="40"/>
    </location>
</feature>
<proteinExistence type="predicted"/>
<organism evidence="3 4">
    <name type="scientific">Somion occarium</name>
    <dbReference type="NCBI Taxonomy" id="3059160"/>
    <lineage>
        <taxon>Eukaryota</taxon>
        <taxon>Fungi</taxon>
        <taxon>Dikarya</taxon>
        <taxon>Basidiomycota</taxon>
        <taxon>Agaricomycotina</taxon>
        <taxon>Agaricomycetes</taxon>
        <taxon>Polyporales</taxon>
        <taxon>Cerrenaceae</taxon>
        <taxon>Somion</taxon>
    </lineage>
</organism>
<sequence length="193" mass="20858">MSDSDPNISTSAGGSTTGIAVGVSLGCVFLVISGIAFYFWRRRRQAKGSTRTINDSRRHTTAAAVDPNHLAARVTPFFPGQEVPRFTHRPGENMRVARRRSDGGWDFSEPLAITPPSAPFAESLHPAQSSPSNSIFKKEKVPGELTTRGYVETDSEGLPPPAYSTSESGHSSMAQRLSSAVWVIRPSPTFNVL</sequence>
<feature type="region of interest" description="Disordered" evidence="1">
    <location>
        <begin position="149"/>
        <end position="171"/>
    </location>
</feature>
<evidence type="ECO:0000313" key="3">
    <source>
        <dbReference type="EMBL" id="CAL1711909.1"/>
    </source>
</evidence>
<evidence type="ECO:0000313" key="4">
    <source>
        <dbReference type="Proteomes" id="UP001497453"/>
    </source>
</evidence>
<dbReference type="Proteomes" id="UP001497453">
    <property type="component" value="Chromosome 6"/>
</dbReference>
<gene>
    <name evidence="3" type="ORF">GFSPODELE1_LOCUS8561</name>
</gene>
<reference evidence="4" key="1">
    <citation type="submission" date="2024-04" db="EMBL/GenBank/DDBJ databases">
        <authorList>
            <person name="Shaw F."/>
            <person name="Minotto A."/>
        </authorList>
    </citation>
    <scope>NUCLEOTIDE SEQUENCE [LARGE SCALE GENOMIC DNA]</scope>
</reference>
<keyword evidence="2" id="KW-0472">Membrane</keyword>
<evidence type="ECO:0000256" key="2">
    <source>
        <dbReference type="SAM" id="Phobius"/>
    </source>
</evidence>
<name>A0ABP1DZ79_9APHY</name>
<protein>
    <submittedName>
        <fullName evidence="3">Uncharacterized protein</fullName>
    </submittedName>
</protein>
<keyword evidence="2" id="KW-0812">Transmembrane</keyword>